<dbReference type="PROSITE" id="PS50012">
    <property type="entry name" value="RCC1_3"/>
    <property type="match status" value="1"/>
</dbReference>
<dbReference type="InterPro" id="IPR051210">
    <property type="entry name" value="Ub_ligase/GEF_domain"/>
</dbReference>
<dbReference type="InterPro" id="IPR009091">
    <property type="entry name" value="RCC1/BLIP-II"/>
</dbReference>
<proteinExistence type="predicted"/>
<sequence>MKQVSLASGYIGVISVKGNIYLWGENEYGQLGQGWAPRTEFSEFEGGYADTMEYFVDRPRKLSYPRNISFITCQDATTAVIDENGKLYRWGKNYGFIEPSQDDNLEDIIVDHVYFEMGYENAENNAVIPRPIQLGVELIDTSMVNKFNYIAIGTDIAIATTNDGAVNVWNETLD</sequence>
<dbReference type="PANTHER" id="PTHR22870">
    <property type="entry name" value="REGULATOR OF CHROMOSOME CONDENSATION"/>
    <property type="match status" value="1"/>
</dbReference>
<accession>A0A481Z6D3</accession>
<protein>
    <submittedName>
        <fullName evidence="2">Regulator of chromosome condensation protein</fullName>
    </submittedName>
</protein>
<dbReference type="SUPFAM" id="SSF50985">
    <property type="entry name" value="RCC1/BLIP-II"/>
    <property type="match status" value="1"/>
</dbReference>
<dbReference type="EMBL" id="MK500513">
    <property type="protein sequence ID" value="QBK91166.1"/>
    <property type="molecule type" value="Genomic_DNA"/>
</dbReference>
<dbReference type="Pfam" id="PF00415">
    <property type="entry name" value="RCC1"/>
    <property type="match status" value="1"/>
</dbReference>
<dbReference type="PANTHER" id="PTHR22870:SF408">
    <property type="entry name" value="OS09G0560450 PROTEIN"/>
    <property type="match status" value="1"/>
</dbReference>
<reference evidence="2" key="1">
    <citation type="journal article" date="2019" name="MBio">
        <title>Virus Genomes from Deep Sea Sediments Expand the Ocean Megavirome and Support Independent Origins of Viral Gigantism.</title>
        <authorList>
            <person name="Backstrom D."/>
            <person name="Yutin N."/>
            <person name="Jorgensen S.L."/>
            <person name="Dharamshi J."/>
            <person name="Homa F."/>
            <person name="Zaremba-Niedwiedzka K."/>
            <person name="Spang A."/>
            <person name="Wolf Y.I."/>
            <person name="Koonin E.V."/>
            <person name="Ettema T.J."/>
        </authorList>
    </citation>
    <scope>NUCLEOTIDE SEQUENCE</scope>
</reference>
<gene>
    <name evidence="2" type="ORF">LCPAC202_01400</name>
</gene>
<organism evidence="2">
    <name type="scientific">Pithovirus LCPAC202</name>
    <dbReference type="NCBI Taxonomy" id="2506592"/>
    <lineage>
        <taxon>Viruses</taxon>
        <taxon>Pithoviruses</taxon>
    </lineage>
</organism>
<keyword evidence="1" id="KW-0677">Repeat</keyword>
<name>A0A481Z6D3_9VIRU</name>
<evidence type="ECO:0000256" key="1">
    <source>
        <dbReference type="ARBA" id="ARBA00022737"/>
    </source>
</evidence>
<dbReference type="InterPro" id="IPR000408">
    <property type="entry name" value="Reg_chr_condens"/>
</dbReference>
<evidence type="ECO:0000313" key="2">
    <source>
        <dbReference type="EMBL" id="QBK91166.1"/>
    </source>
</evidence>
<dbReference type="Gene3D" id="2.130.10.30">
    <property type="entry name" value="Regulator of chromosome condensation 1/beta-lactamase-inhibitor protein II"/>
    <property type="match status" value="1"/>
</dbReference>